<dbReference type="GO" id="GO:0005886">
    <property type="term" value="C:plasma membrane"/>
    <property type="evidence" value="ECO:0007669"/>
    <property type="project" value="UniProtKB-SubCell"/>
</dbReference>
<keyword evidence="10" id="KW-1185">Reference proteome</keyword>
<feature type="transmembrane region" description="Helical" evidence="8">
    <location>
        <begin position="29"/>
        <end position="50"/>
    </location>
</feature>
<evidence type="ECO:0000256" key="8">
    <source>
        <dbReference type="SAM" id="Phobius"/>
    </source>
</evidence>
<dbReference type="Gene3D" id="1.10.3730.20">
    <property type="match status" value="1"/>
</dbReference>
<dbReference type="PANTHER" id="PTHR30561:SF1">
    <property type="entry name" value="MULTIDRUG TRANSPORTER EMRE"/>
    <property type="match status" value="1"/>
</dbReference>
<comment type="similarity">
    <text evidence="7">Belongs to the drug/metabolite transporter (DMT) superfamily. Small multidrug resistance (SMR) (TC 2.A.7.1) family.</text>
</comment>
<evidence type="ECO:0000256" key="2">
    <source>
        <dbReference type="ARBA" id="ARBA00022448"/>
    </source>
</evidence>
<name>A0A9X1WMT3_9BACL</name>
<dbReference type="RefSeq" id="WP_244722458.1">
    <property type="nucleotide sequence ID" value="NZ_JALIRP010000002.1"/>
</dbReference>
<keyword evidence="4 7" id="KW-0812">Transmembrane</keyword>
<evidence type="ECO:0000256" key="7">
    <source>
        <dbReference type="RuleBase" id="RU003942"/>
    </source>
</evidence>
<comment type="subcellular location">
    <subcellularLocation>
        <location evidence="1 7">Cell membrane</location>
        <topology evidence="1 7">Multi-pass membrane protein</topology>
    </subcellularLocation>
</comment>
<evidence type="ECO:0000313" key="9">
    <source>
        <dbReference type="EMBL" id="MCJ8011511.1"/>
    </source>
</evidence>
<accession>A0A9X1WMT3</accession>
<evidence type="ECO:0000256" key="4">
    <source>
        <dbReference type="ARBA" id="ARBA00022692"/>
    </source>
</evidence>
<dbReference type="EMBL" id="JALIRP010000002">
    <property type="protein sequence ID" value="MCJ8011511.1"/>
    <property type="molecule type" value="Genomic_DNA"/>
</dbReference>
<dbReference type="GO" id="GO:0022857">
    <property type="term" value="F:transmembrane transporter activity"/>
    <property type="evidence" value="ECO:0007669"/>
    <property type="project" value="InterPro"/>
</dbReference>
<dbReference type="InterPro" id="IPR037185">
    <property type="entry name" value="EmrE-like"/>
</dbReference>
<dbReference type="AlphaFoldDB" id="A0A9X1WMT3"/>
<dbReference type="PANTHER" id="PTHR30561">
    <property type="entry name" value="SMR FAMILY PROTON-DEPENDENT DRUG EFFLUX TRANSPORTER SUGE"/>
    <property type="match status" value="1"/>
</dbReference>
<keyword evidence="5 8" id="KW-1133">Transmembrane helix</keyword>
<organism evidence="9 10">
    <name type="scientific">Paenibacillus mangrovi</name>
    <dbReference type="NCBI Taxonomy" id="2931978"/>
    <lineage>
        <taxon>Bacteria</taxon>
        <taxon>Bacillati</taxon>
        <taxon>Bacillota</taxon>
        <taxon>Bacilli</taxon>
        <taxon>Bacillales</taxon>
        <taxon>Paenibacillaceae</taxon>
        <taxon>Paenibacillus</taxon>
    </lineage>
</organism>
<gene>
    <name evidence="9" type="ORF">MUG84_07080</name>
</gene>
<reference evidence="9" key="1">
    <citation type="submission" date="2022-04" db="EMBL/GenBank/DDBJ databases">
        <title>Paenibacillus mangrovi sp. nov., a novel endophytic bacterium isolated from bark of Kandelia candel.</title>
        <authorList>
            <person name="Tuo L."/>
        </authorList>
    </citation>
    <scope>NUCLEOTIDE SEQUENCE</scope>
    <source>
        <strain evidence="9">KQZ6P-2</strain>
    </source>
</reference>
<keyword evidence="2" id="KW-0813">Transport</keyword>
<evidence type="ECO:0000256" key="3">
    <source>
        <dbReference type="ARBA" id="ARBA00022475"/>
    </source>
</evidence>
<comment type="caution">
    <text evidence="9">The sequence shown here is derived from an EMBL/GenBank/DDBJ whole genome shotgun (WGS) entry which is preliminary data.</text>
</comment>
<proteinExistence type="inferred from homology"/>
<dbReference type="InterPro" id="IPR000390">
    <property type="entry name" value="Small_drug/metabolite_transptr"/>
</dbReference>
<dbReference type="FunFam" id="1.10.3730.20:FF:000001">
    <property type="entry name" value="Quaternary ammonium compound resistance transporter SugE"/>
    <property type="match status" value="1"/>
</dbReference>
<feature type="transmembrane region" description="Helical" evidence="8">
    <location>
        <begin position="84"/>
        <end position="102"/>
    </location>
</feature>
<protein>
    <submittedName>
        <fullName evidence="9">Multidrug efflux SMR transporter</fullName>
    </submittedName>
</protein>
<dbReference type="SUPFAM" id="SSF103481">
    <property type="entry name" value="Multidrug resistance efflux transporter EmrE"/>
    <property type="match status" value="1"/>
</dbReference>
<keyword evidence="6 8" id="KW-0472">Membrane</keyword>
<dbReference type="Pfam" id="PF00893">
    <property type="entry name" value="Multi_Drug_Res"/>
    <property type="match status" value="1"/>
</dbReference>
<feature type="transmembrane region" description="Helical" evidence="8">
    <location>
        <begin position="57"/>
        <end position="78"/>
    </location>
</feature>
<evidence type="ECO:0000256" key="1">
    <source>
        <dbReference type="ARBA" id="ARBA00004651"/>
    </source>
</evidence>
<dbReference type="Proteomes" id="UP001139347">
    <property type="component" value="Unassembled WGS sequence"/>
</dbReference>
<evidence type="ECO:0000256" key="6">
    <source>
        <dbReference type="ARBA" id="ARBA00023136"/>
    </source>
</evidence>
<dbReference type="InterPro" id="IPR045324">
    <property type="entry name" value="Small_multidrug_res"/>
</dbReference>
<sequence>MGTIFLLLAIVFEVSGTLSMKISGGFTKLWPSILMFVFYACSFTLLNLALKHIEVTVAYATWSGIGMVLIALAGYFFFQEQFNVAKICWVALIVIGTIGLNLNGKSL</sequence>
<keyword evidence="3" id="KW-1003">Cell membrane</keyword>
<evidence type="ECO:0000256" key="5">
    <source>
        <dbReference type="ARBA" id="ARBA00022989"/>
    </source>
</evidence>
<evidence type="ECO:0000313" key="10">
    <source>
        <dbReference type="Proteomes" id="UP001139347"/>
    </source>
</evidence>